<evidence type="ECO:0000256" key="4">
    <source>
        <dbReference type="ARBA" id="ARBA00022801"/>
    </source>
</evidence>
<organism evidence="11 12">
    <name type="scientific">Acetivibrio straminisolvens JCM 21531</name>
    <dbReference type="NCBI Taxonomy" id="1294263"/>
    <lineage>
        <taxon>Bacteria</taxon>
        <taxon>Bacillati</taxon>
        <taxon>Bacillota</taxon>
        <taxon>Clostridia</taxon>
        <taxon>Eubacteriales</taxon>
        <taxon>Oscillospiraceae</taxon>
        <taxon>Acetivibrio</taxon>
    </lineage>
</organism>
<dbReference type="SUPFAM" id="SSF52540">
    <property type="entry name" value="P-loop containing nucleoside triphosphate hydrolases"/>
    <property type="match status" value="1"/>
</dbReference>
<evidence type="ECO:0000313" key="11">
    <source>
        <dbReference type="EMBL" id="GAE90737.1"/>
    </source>
</evidence>
<dbReference type="InterPro" id="IPR027417">
    <property type="entry name" value="P-loop_NTPase"/>
</dbReference>
<gene>
    <name evidence="11" type="ORF">JCM21531_4372</name>
</gene>
<keyword evidence="7" id="KW-0067">ATP-binding</keyword>
<keyword evidence="5" id="KW-0347">Helicase</keyword>
<dbReference type="GO" id="GO:0004386">
    <property type="term" value="F:helicase activity"/>
    <property type="evidence" value="ECO:0007669"/>
    <property type="project" value="UniProtKB-KW"/>
</dbReference>
<dbReference type="AlphaFoldDB" id="W4VC06"/>
<keyword evidence="2" id="KW-0547">Nucleotide-binding</keyword>
<comment type="caution">
    <text evidence="11">The sequence shown here is derived from an EMBL/GenBank/DDBJ whole genome shotgun (WGS) entry which is preliminary data.</text>
</comment>
<evidence type="ECO:0000256" key="8">
    <source>
        <dbReference type="ARBA" id="ARBA00023125"/>
    </source>
</evidence>
<dbReference type="InterPro" id="IPR011604">
    <property type="entry name" value="PDDEXK-like_dom_sf"/>
</dbReference>
<proteinExistence type="predicted"/>
<keyword evidence="3" id="KW-0227">DNA damage</keyword>
<feature type="domain" description="UvrD-like helicase C-terminal" evidence="10">
    <location>
        <begin position="13"/>
        <end position="40"/>
    </location>
</feature>
<sequence length="250" mass="28647">MASMAKQAIREKIKAETLSEEMRILYVALTRAREKLIITGAVKDVSKTVEKWLDSASVQESKLPVYDMLKAANYLDWIGPAILRHKSCSGLRDCMEGTDFRGQLIDDPSVWSIKIWSKGDVQSGKILEEQEESEFVKWLDSLEAEGEPSEYAEETARRLSWSYPYIKASNVPAKVSVTELKRRYNEMVSEDAMAFPEYLPALVKKPMFLEEKNGLSYAEKGQYSTLSCSTWITIGRILKPRLKKWWQKIC</sequence>
<evidence type="ECO:0000256" key="9">
    <source>
        <dbReference type="ARBA" id="ARBA00023204"/>
    </source>
</evidence>
<evidence type="ECO:0000256" key="5">
    <source>
        <dbReference type="ARBA" id="ARBA00022806"/>
    </source>
</evidence>
<dbReference type="GO" id="GO:0005524">
    <property type="term" value="F:ATP binding"/>
    <property type="evidence" value="ECO:0007669"/>
    <property type="project" value="UniProtKB-KW"/>
</dbReference>
<evidence type="ECO:0000256" key="7">
    <source>
        <dbReference type="ARBA" id="ARBA00022840"/>
    </source>
</evidence>
<evidence type="ECO:0000256" key="2">
    <source>
        <dbReference type="ARBA" id="ARBA00022741"/>
    </source>
</evidence>
<accession>W4VC06</accession>
<keyword evidence="9" id="KW-0234">DNA repair</keyword>
<dbReference type="Gene3D" id="3.90.320.10">
    <property type="match status" value="1"/>
</dbReference>
<protein>
    <submittedName>
        <fullName evidence="11">ATP-dependent nuclease</fullName>
    </submittedName>
</protein>
<evidence type="ECO:0000256" key="6">
    <source>
        <dbReference type="ARBA" id="ARBA00022839"/>
    </source>
</evidence>
<evidence type="ECO:0000313" key="12">
    <source>
        <dbReference type="Proteomes" id="UP000019109"/>
    </source>
</evidence>
<dbReference type="GO" id="GO:0006281">
    <property type="term" value="P:DNA repair"/>
    <property type="evidence" value="ECO:0007669"/>
    <property type="project" value="UniProtKB-KW"/>
</dbReference>
<keyword evidence="1" id="KW-0540">Nuclease</keyword>
<dbReference type="Proteomes" id="UP000019109">
    <property type="component" value="Unassembled WGS sequence"/>
</dbReference>
<evidence type="ECO:0000259" key="10">
    <source>
        <dbReference type="Pfam" id="PF13361"/>
    </source>
</evidence>
<dbReference type="InterPro" id="IPR014017">
    <property type="entry name" value="DNA_helicase_UvrD-like_C"/>
</dbReference>
<keyword evidence="6" id="KW-0269">Exonuclease</keyword>
<reference evidence="11" key="1">
    <citation type="journal article" date="2014" name="Genome Announc.">
        <title>Draft Genome Sequence of Clostridium straminisolvens Strain JCM 21531T, Isolated from a Cellulose-Degrading Bacterial Community.</title>
        <authorList>
            <person name="Yuki M."/>
            <person name="Oshima K."/>
            <person name="Suda W."/>
            <person name="Sakamoto M."/>
            <person name="Kitamura K."/>
            <person name="Iida T."/>
            <person name="Hattori M."/>
            <person name="Ohkuma M."/>
        </authorList>
    </citation>
    <scope>NUCLEOTIDE SEQUENCE [LARGE SCALE GENOMIC DNA]</scope>
    <source>
        <strain evidence="11">JCM 21531</strain>
    </source>
</reference>
<dbReference type="STRING" id="1294263.JCM21531_4372"/>
<keyword evidence="12" id="KW-1185">Reference proteome</keyword>
<evidence type="ECO:0000256" key="3">
    <source>
        <dbReference type="ARBA" id="ARBA00022763"/>
    </source>
</evidence>
<dbReference type="Gene3D" id="3.40.50.300">
    <property type="entry name" value="P-loop containing nucleotide triphosphate hydrolases"/>
    <property type="match status" value="1"/>
</dbReference>
<name>W4VC06_9FIRM</name>
<keyword evidence="4" id="KW-0378">Hydrolase</keyword>
<dbReference type="Pfam" id="PF13361">
    <property type="entry name" value="UvrD_C"/>
    <property type="match status" value="1"/>
</dbReference>
<dbReference type="EMBL" id="BAVR01000088">
    <property type="protein sequence ID" value="GAE90737.1"/>
    <property type="molecule type" value="Genomic_DNA"/>
</dbReference>
<dbReference type="GO" id="GO:0003677">
    <property type="term" value="F:DNA binding"/>
    <property type="evidence" value="ECO:0007669"/>
    <property type="project" value="UniProtKB-KW"/>
</dbReference>
<dbReference type="GO" id="GO:0004527">
    <property type="term" value="F:exonuclease activity"/>
    <property type="evidence" value="ECO:0007669"/>
    <property type="project" value="UniProtKB-KW"/>
</dbReference>
<keyword evidence="8" id="KW-0238">DNA-binding</keyword>
<evidence type="ECO:0000256" key="1">
    <source>
        <dbReference type="ARBA" id="ARBA00022722"/>
    </source>
</evidence>